<organism evidence="2">
    <name type="scientific">Gierle tick virus</name>
    <dbReference type="NCBI Taxonomy" id="2867436"/>
    <lineage>
        <taxon>Viruses</taxon>
        <taxon>Riboviria</taxon>
        <taxon>Orthornavirae</taxon>
        <taxon>Duplornaviricota</taxon>
        <taxon>Resentoviricetes</taxon>
        <taxon>Reovirales</taxon>
        <taxon>Spinareoviridae</taxon>
        <taxon>Coltivirus</taxon>
    </lineage>
</organism>
<accession>A0A8G0QFE2</accession>
<evidence type="ECO:0000313" key="2">
    <source>
        <dbReference type="EMBL" id="QYV43107.1"/>
    </source>
</evidence>
<sequence>MSSHKNKKDKRNQEKGAQFTTDGEKEKDPNVNAPEVEKNVENENDEGKKRREKMAKVGALMSSIASQMREGPEGLTAGRLPEDNLDELLNVLQSYSDVAKIAPSASVALEPNDVVKTVIEEHETSIKPGPNTLAAIDSLPHFYQLAVEKIGPRSGLGAHVAGTHAADTYPFSLPMRDAFGFGFDYSYVRIKTQNFGFELYVDPLCMEEVHCKIGSKEALGVGLTNQNCAPEIKYNDVKNPSEMMRFIIFLIAGAARAGRWIYIGHGPDGEEKLFTEKCWNKVPGIEAYRRIHGWLPKDNYEDYPHVPEALVEYNQYRWFQQEVNQAMTNNGLGTIVDVGDNGPVIEADFNRKLGEPAMANVDFVCAECHANVMDDLYNEKMNVDEYVRFLQMCQIHRHDIVGDRLQVILKTYYRQTLSREVEMSWLLTFPNDDVYWHTYKQAFMVSPNFRNHVLSTLLAEIKSRISVIEFVSIPEATASFERRENTRTANTRGMPVLLDEWRSLSVASNPAHVAERIVFDICSPFTNVCSQFESYGHPTPSKLLFCLLGAKVAMLMNPNLYDTNLHVKARLFSAILSTFFAQEYATLLARRGYGIDVRGNVRQFADSAEATRFDNDIAVFTILEHIPEIGDARQARWNNFRDIQQWLLRNELVYVREVGGIRYYRYQRRIRVPGRAYVPVRQVGGGILPVFGHLIEAIPHVETYRRRCLGPDAEAEVPYDRLALNILINRITAYIQSFSEWFHWVYCPLYLQIALHPLIWWSHDLDPARWRSYHCIRENPDLIAENGLHGAPFGRPVPCLFNHKDIHPVTGREGLDILTRIHAEGNMYRGGGEDENVVIEISRYHALWQANDSERMVEAHVRALYSGRELMEGLKLICELSLGTLLQNVDVHDYIRNAFIAGRLPSRTYWEILDLYGIRIDDKAFAQMPGGFLQERVNGDYRCYFPQIGRYDPGADFVPEVVGRIDPVRQSVRRNVEILLQAVFNQRYGMIKFRTGMTLSLAPRNDLLFSSTHALFNFYCRINTDVTSDYEPDTGRFVRYFNAIVGWRANDGRDAHVQLRVKSIHDLLTGLAPFVGGSVDGVTFVVPDTRRVNPEVHAFMTEAVRQRVAVILFPHVRGILHHTITSVLSVTALFRDYELETYELLQGMAPTSMVRMNVVETIHVRGGTITGNVVKPLLPVNPGGDEWVFCTDVNVVDRRVKGIPIRINEFFPQIVFHAGGRPWVEVNDEHQRGYPLFPYGLRSIIFVRHMSPMFRPEIVVQMS</sequence>
<feature type="compositionally biased region" description="Basic and acidic residues" evidence="1">
    <location>
        <begin position="22"/>
        <end position="49"/>
    </location>
</feature>
<protein>
    <submittedName>
        <fullName evidence="2">VP2</fullName>
    </submittedName>
</protein>
<evidence type="ECO:0000256" key="1">
    <source>
        <dbReference type="SAM" id="MobiDB-lite"/>
    </source>
</evidence>
<reference evidence="2" key="1">
    <citation type="journal article" date="2021" name="Virus Evol.">
        <title>Exploration of the Ixodes ricinus virosphere unveils an extensive virus diversity including novel coltiviruses and other reoviruses.</title>
        <authorList>
            <person name="Vanmechelen B."/>
            <person name="Merino M."/>
            <person name="Vergote V."/>
            <person name="Laenen L."/>
            <person name="Thijssen M."/>
            <person name="Marti-Carreras J."/>
            <person name="Claerebout E."/>
            <person name="Maes P."/>
        </authorList>
    </citation>
    <scope>NUCLEOTIDE SEQUENCE</scope>
    <source>
        <strain evidence="2">NT89</strain>
    </source>
</reference>
<feature type="compositionally biased region" description="Basic residues" evidence="1">
    <location>
        <begin position="1"/>
        <end position="10"/>
    </location>
</feature>
<gene>
    <name evidence="2" type="primary">VP2</name>
</gene>
<name>A0A8G0QFE2_9REOV</name>
<proteinExistence type="predicted"/>
<dbReference type="EMBL" id="MW874094">
    <property type="protein sequence ID" value="QYV43107.1"/>
    <property type="molecule type" value="Genomic_RNA"/>
</dbReference>
<feature type="region of interest" description="Disordered" evidence="1">
    <location>
        <begin position="1"/>
        <end position="53"/>
    </location>
</feature>